<feature type="compositionally biased region" description="Low complexity" evidence="1">
    <location>
        <begin position="175"/>
        <end position="188"/>
    </location>
</feature>
<protein>
    <submittedName>
        <fullName evidence="2">Uncharacterized protein</fullName>
    </submittedName>
</protein>
<dbReference type="AlphaFoldDB" id="A0A4D6MWH1"/>
<sequence>MFYRLILAEGKGNAAEGLRLAIITWIALVEMRREVARGTLAALHEHVLGSCCRNGTLAEMWSAKAVCWRHMRGGVQNGIGVLDALSLEETGCVRPDQELKEGILGLQLYQGPLALVHIGFRCANKKEVFLAERLIEWAAQATWAASHGKSSHGQNLKCSSQPLHHRAMPPRRDATSSSTPATTGGVVSENPTPQISSLLVLFYHAHVEPGSSPSLSSMATLSLCVTSATALPLGRPRVSLVTSPTSKAPTSFLSFAYVSHTGSWNKHHRASLRCPQLRSELPSLSHLKFDSSTTLSSAILFLLCFD</sequence>
<evidence type="ECO:0000313" key="3">
    <source>
        <dbReference type="Proteomes" id="UP000501690"/>
    </source>
</evidence>
<dbReference type="EMBL" id="CP039352">
    <property type="protein sequence ID" value="QCE04247.1"/>
    <property type="molecule type" value="Genomic_DNA"/>
</dbReference>
<evidence type="ECO:0000313" key="2">
    <source>
        <dbReference type="EMBL" id="QCE04247.1"/>
    </source>
</evidence>
<keyword evidence="3" id="KW-1185">Reference proteome</keyword>
<gene>
    <name evidence="2" type="ORF">DEO72_LG8g2281</name>
</gene>
<feature type="compositionally biased region" description="Polar residues" evidence="1">
    <location>
        <begin position="151"/>
        <end position="162"/>
    </location>
</feature>
<organism evidence="2 3">
    <name type="scientific">Vigna unguiculata</name>
    <name type="common">Cowpea</name>
    <dbReference type="NCBI Taxonomy" id="3917"/>
    <lineage>
        <taxon>Eukaryota</taxon>
        <taxon>Viridiplantae</taxon>
        <taxon>Streptophyta</taxon>
        <taxon>Embryophyta</taxon>
        <taxon>Tracheophyta</taxon>
        <taxon>Spermatophyta</taxon>
        <taxon>Magnoliopsida</taxon>
        <taxon>eudicotyledons</taxon>
        <taxon>Gunneridae</taxon>
        <taxon>Pentapetalae</taxon>
        <taxon>rosids</taxon>
        <taxon>fabids</taxon>
        <taxon>Fabales</taxon>
        <taxon>Fabaceae</taxon>
        <taxon>Papilionoideae</taxon>
        <taxon>50 kb inversion clade</taxon>
        <taxon>NPAAA clade</taxon>
        <taxon>indigoferoid/millettioid clade</taxon>
        <taxon>Phaseoleae</taxon>
        <taxon>Vigna</taxon>
    </lineage>
</organism>
<evidence type="ECO:0000256" key="1">
    <source>
        <dbReference type="SAM" id="MobiDB-lite"/>
    </source>
</evidence>
<reference evidence="2 3" key="1">
    <citation type="submission" date="2019-04" db="EMBL/GenBank/DDBJ databases">
        <title>An improved genome assembly and genetic linkage map for asparagus bean, Vigna unguiculata ssp. sesquipedialis.</title>
        <authorList>
            <person name="Xia Q."/>
            <person name="Zhang R."/>
            <person name="Dong Y."/>
        </authorList>
    </citation>
    <scope>NUCLEOTIDE SEQUENCE [LARGE SCALE GENOMIC DNA]</scope>
    <source>
        <tissue evidence="2">Leaf</tissue>
    </source>
</reference>
<dbReference type="Proteomes" id="UP000501690">
    <property type="component" value="Linkage Group LG8"/>
</dbReference>
<name>A0A4D6MWH1_VIGUN</name>
<proteinExistence type="predicted"/>
<feature type="region of interest" description="Disordered" evidence="1">
    <location>
        <begin position="148"/>
        <end position="189"/>
    </location>
</feature>
<accession>A0A4D6MWH1</accession>